<gene>
    <name evidence="7" type="ORF">H9850_05565</name>
</gene>
<dbReference type="EC" id="2.3.1.30" evidence="2"/>
<reference evidence="7" key="2">
    <citation type="submission" date="2021-04" db="EMBL/GenBank/DDBJ databases">
        <authorList>
            <person name="Gilroy R."/>
        </authorList>
    </citation>
    <scope>NUCLEOTIDE SEQUENCE</scope>
    <source>
        <strain evidence="7">USASDec5-558</strain>
    </source>
</reference>
<reference evidence="7" key="1">
    <citation type="journal article" date="2021" name="PeerJ">
        <title>Extensive microbial diversity within the chicken gut microbiome revealed by metagenomics and culture.</title>
        <authorList>
            <person name="Gilroy R."/>
            <person name="Ravi A."/>
            <person name="Getino M."/>
            <person name="Pursley I."/>
            <person name="Horton D.L."/>
            <person name="Alikhan N.F."/>
            <person name="Baker D."/>
            <person name="Gharbi K."/>
            <person name="Hall N."/>
            <person name="Watson M."/>
            <person name="Adriaenssens E.M."/>
            <person name="Foster-Nyarko E."/>
            <person name="Jarju S."/>
            <person name="Secka A."/>
            <person name="Antonio M."/>
            <person name="Oren A."/>
            <person name="Chaudhuri R.R."/>
            <person name="La Ragione R."/>
            <person name="Hildebrand F."/>
            <person name="Pallen M.J."/>
        </authorList>
    </citation>
    <scope>NUCLEOTIDE SEQUENCE</scope>
    <source>
        <strain evidence="7">USASDec5-558</strain>
    </source>
</reference>
<evidence type="ECO:0000256" key="2">
    <source>
        <dbReference type="ARBA" id="ARBA00013266"/>
    </source>
</evidence>
<dbReference type="EMBL" id="DXEV01000105">
    <property type="protein sequence ID" value="HIX56920.1"/>
    <property type="molecule type" value="Genomic_DNA"/>
</dbReference>
<evidence type="ECO:0000256" key="6">
    <source>
        <dbReference type="ARBA" id="ARBA00049486"/>
    </source>
</evidence>
<keyword evidence="5" id="KW-0012">Acyltransferase</keyword>
<dbReference type="GO" id="GO:0009001">
    <property type="term" value="F:serine O-acetyltransferase activity"/>
    <property type="evidence" value="ECO:0007669"/>
    <property type="project" value="UniProtKB-EC"/>
</dbReference>
<evidence type="ECO:0000256" key="1">
    <source>
        <dbReference type="ARBA" id="ARBA00007274"/>
    </source>
</evidence>
<protein>
    <recommendedName>
        <fullName evidence="2">serine O-acetyltransferase</fullName>
        <ecNumber evidence="2">2.3.1.30</ecNumber>
    </recommendedName>
</protein>
<dbReference type="SUPFAM" id="SSF51161">
    <property type="entry name" value="Trimeric LpxA-like enzymes"/>
    <property type="match status" value="1"/>
</dbReference>
<dbReference type="Gene3D" id="1.10.3130.10">
    <property type="entry name" value="serine acetyltransferase, domain 1"/>
    <property type="match status" value="1"/>
</dbReference>
<proteinExistence type="inferred from homology"/>
<evidence type="ECO:0000256" key="4">
    <source>
        <dbReference type="ARBA" id="ARBA00022679"/>
    </source>
</evidence>
<evidence type="ECO:0000313" key="7">
    <source>
        <dbReference type="EMBL" id="HIX56920.1"/>
    </source>
</evidence>
<comment type="catalytic activity">
    <reaction evidence="6">
        <text>L-serine + acetyl-CoA = O-acetyl-L-serine + CoA</text>
        <dbReference type="Rhea" id="RHEA:24560"/>
        <dbReference type="ChEBI" id="CHEBI:33384"/>
        <dbReference type="ChEBI" id="CHEBI:57287"/>
        <dbReference type="ChEBI" id="CHEBI:57288"/>
        <dbReference type="ChEBI" id="CHEBI:58340"/>
        <dbReference type="EC" id="2.3.1.30"/>
    </reaction>
</comment>
<dbReference type="GO" id="GO:0008652">
    <property type="term" value="P:amino acid biosynthetic process"/>
    <property type="evidence" value="ECO:0007669"/>
    <property type="project" value="UniProtKB-KW"/>
</dbReference>
<dbReference type="Gene3D" id="2.160.10.10">
    <property type="entry name" value="Hexapeptide repeat proteins"/>
    <property type="match status" value="1"/>
</dbReference>
<dbReference type="PANTHER" id="PTHR42811">
    <property type="entry name" value="SERINE ACETYLTRANSFERASE"/>
    <property type="match status" value="1"/>
</dbReference>
<organism evidence="7 8">
    <name type="scientific">Candidatus Anaerobiospirillum pullistercoris</name>
    <dbReference type="NCBI Taxonomy" id="2838452"/>
    <lineage>
        <taxon>Bacteria</taxon>
        <taxon>Pseudomonadati</taxon>
        <taxon>Pseudomonadota</taxon>
        <taxon>Gammaproteobacteria</taxon>
        <taxon>Aeromonadales</taxon>
        <taxon>Succinivibrionaceae</taxon>
        <taxon>Anaerobiospirillum</taxon>
    </lineage>
</organism>
<dbReference type="Pfam" id="PF00132">
    <property type="entry name" value="Hexapep"/>
    <property type="match status" value="1"/>
</dbReference>
<dbReference type="CDD" id="cd03354">
    <property type="entry name" value="LbH_SAT"/>
    <property type="match status" value="1"/>
</dbReference>
<dbReference type="AlphaFoldDB" id="A0A9D2B0S7"/>
<evidence type="ECO:0000313" key="8">
    <source>
        <dbReference type="Proteomes" id="UP000886829"/>
    </source>
</evidence>
<comment type="similarity">
    <text evidence="1">Belongs to the transferase hexapeptide repeat family.</text>
</comment>
<comment type="caution">
    <text evidence="7">The sequence shown here is derived from an EMBL/GenBank/DDBJ whole genome shotgun (WGS) entry which is preliminary data.</text>
</comment>
<accession>A0A9D2B0S7</accession>
<dbReference type="InterPro" id="IPR042122">
    <property type="entry name" value="Ser_AcTrfase_N_sf"/>
</dbReference>
<evidence type="ECO:0000256" key="5">
    <source>
        <dbReference type="ARBA" id="ARBA00023315"/>
    </source>
</evidence>
<name>A0A9D2B0S7_9GAMM</name>
<dbReference type="InterPro" id="IPR045304">
    <property type="entry name" value="LbH_SAT"/>
</dbReference>
<dbReference type="Proteomes" id="UP000886829">
    <property type="component" value="Unassembled WGS sequence"/>
</dbReference>
<keyword evidence="3" id="KW-0028">Amino-acid biosynthesis</keyword>
<sequence length="238" mass="24967">MQAVAAVVSDDDEEEALLRAAVADEADADASGHEQGKQSLSFNDEIKEVAAHMAAQFIASLSSLRAQLAMDVKAAFDADPAATSFGEVICCYPGLRAICNYRIAHQLLMLGVPLIPRAITELAHSETGIDIHPGARIGACFSIDHGTGVVIGETCIIGNNVKLYQGVTLGAKTIPVDAQGMPLNIPRHPILEDDVVVYANATILGRITIGKGAIIGGNVWVTDDVKAGGKVVQMRANN</sequence>
<dbReference type="InterPro" id="IPR011004">
    <property type="entry name" value="Trimer_LpxA-like_sf"/>
</dbReference>
<dbReference type="InterPro" id="IPR001451">
    <property type="entry name" value="Hexapep"/>
</dbReference>
<keyword evidence="4" id="KW-0808">Transferase</keyword>
<evidence type="ECO:0000256" key="3">
    <source>
        <dbReference type="ARBA" id="ARBA00022605"/>
    </source>
</evidence>